<evidence type="ECO:0000313" key="7">
    <source>
        <dbReference type="EMBL" id="KAA5534555.1"/>
    </source>
</evidence>
<feature type="signal peptide" evidence="4">
    <location>
        <begin position="1"/>
        <end position="20"/>
    </location>
</feature>
<dbReference type="InterPro" id="IPR017853">
    <property type="entry name" value="GH"/>
</dbReference>
<evidence type="ECO:0000256" key="3">
    <source>
        <dbReference type="RuleBase" id="RU361153"/>
    </source>
</evidence>
<gene>
    <name evidence="7" type="ORF">F0919_08005</name>
</gene>
<evidence type="ECO:0000313" key="8">
    <source>
        <dbReference type="Proteomes" id="UP000323632"/>
    </source>
</evidence>
<name>A0A5M6CML9_9BACT</name>
<evidence type="ECO:0000256" key="4">
    <source>
        <dbReference type="SAM" id="SignalP"/>
    </source>
</evidence>
<dbReference type="AlphaFoldDB" id="A0A5M6CML9"/>
<keyword evidence="2 3" id="KW-0326">Glycosidase</keyword>
<keyword evidence="4" id="KW-0732">Signal</keyword>
<feature type="domain" description="Glycoside hydrolase family 5" evidence="5">
    <location>
        <begin position="49"/>
        <end position="301"/>
    </location>
</feature>
<keyword evidence="1 3" id="KW-0378">Hydrolase</keyword>
<dbReference type="Gene3D" id="3.20.20.80">
    <property type="entry name" value="Glycosidases"/>
    <property type="match status" value="1"/>
</dbReference>
<evidence type="ECO:0000259" key="5">
    <source>
        <dbReference type="Pfam" id="PF00150"/>
    </source>
</evidence>
<dbReference type="PANTHER" id="PTHR34142">
    <property type="entry name" value="ENDO-BETA-1,4-GLUCANASE A"/>
    <property type="match status" value="1"/>
</dbReference>
<comment type="caution">
    <text evidence="7">The sequence shown here is derived from an EMBL/GenBank/DDBJ whole genome shotgun (WGS) entry which is preliminary data.</text>
</comment>
<comment type="similarity">
    <text evidence="3">Belongs to the glycosyl hydrolase 5 (cellulase A) family.</text>
</comment>
<dbReference type="InterPro" id="IPR001547">
    <property type="entry name" value="Glyco_hydro_5"/>
</dbReference>
<dbReference type="EMBL" id="VWSH01000002">
    <property type="protein sequence ID" value="KAA5534555.1"/>
    <property type="molecule type" value="Genomic_DNA"/>
</dbReference>
<dbReference type="PANTHER" id="PTHR34142:SF1">
    <property type="entry name" value="GLYCOSIDE HYDROLASE FAMILY 5 DOMAIN-CONTAINING PROTEIN"/>
    <property type="match status" value="1"/>
</dbReference>
<accession>A0A5M6CML9</accession>
<sequence>MKILFICAAMFCFSGSIVTAQTNVTFTVSGKNIIDPCGNIFIPRGINYSLLDDWNFPSNLNNGELSSQIIQANPNTVRIQWYADYGQSSRPAYSLSDLDSVVSRFDRANIVSIVELHDLTGSKDYTEFNNRILSWWLQPEVLQFIHSHKSHLIVNLANEFGPAMYPPPDYNLDTNYNAEIPAWVSNYKNAITSMRNAGVTVPIMIDATNYGIDLNMALNNGATLEDYDPLHNIIISVHGYWNNTLQTMSIMAGQISQAAFPIILGETGNADANCDTLFWYNYLLQYCQNDHVGWLAWTWNRDECSIRNMTANTPGAPTDGQFNTLMPYGATIVNDTSFGLATHAVKACFNNPATGINELTESDWNFYPNPATDHINISSAHNIPVEAISVWNINGQKMDNIFTNKKATVSTTYTGNLSAGIYIIEFADDKGNTYRRKFIKE</sequence>
<feature type="domain" description="Secretion system C-terminal sorting" evidence="6">
    <location>
        <begin position="367"/>
        <end position="439"/>
    </location>
</feature>
<dbReference type="Pfam" id="PF00150">
    <property type="entry name" value="Cellulase"/>
    <property type="match status" value="1"/>
</dbReference>
<dbReference type="NCBIfam" id="TIGR04183">
    <property type="entry name" value="Por_Secre_tail"/>
    <property type="match status" value="1"/>
</dbReference>
<evidence type="ECO:0000256" key="2">
    <source>
        <dbReference type="ARBA" id="ARBA00023295"/>
    </source>
</evidence>
<dbReference type="SUPFAM" id="SSF51445">
    <property type="entry name" value="(Trans)glycosidases"/>
    <property type="match status" value="1"/>
</dbReference>
<protein>
    <submittedName>
        <fullName evidence="7">T9SS type A sorting domain-containing protein</fullName>
    </submittedName>
</protein>
<keyword evidence="8" id="KW-1185">Reference proteome</keyword>
<dbReference type="GO" id="GO:0004553">
    <property type="term" value="F:hydrolase activity, hydrolyzing O-glycosyl compounds"/>
    <property type="evidence" value="ECO:0007669"/>
    <property type="project" value="InterPro"/>
</dbReference>
<dbReference type="InterPro" id="IPR026444">
    <property type="entry name" value="Secre_tail"/>
</dbReference>
<dbReference type="Pfam" id="PF18962">
    <property type="entry name" value="Por_Secre_tail"/>
    <property type="match status" value="1"/>
</dbReference>
<evidence type="ECO:0000259" key="6">
    <source>
        <dbReference type="Pfam" id="PF18962"/>
    </source>
</evidence>
<dbReference type="GO" id="GO:0009251">
    <property type="term" value="P:glucan catabolic process"/>
    <property type="evidence" value="ECO:0007669"/>
    <property type="project" value="TreeGrafter"/>
</dbReference>
<proteinExistence type="inferred from homology"/>
<evidence type="ECO:0000256" key="1">
    <source>
        <dbReference type="ARBA" id="ARBA00022801"/>
    </source>
</evidence>
<dbReference type="RefSeq" id="WP_150032235.1">
    <property type="nucleotide sequence ID" value="NZ_VWSH01000002.1"/>
</dbReference>
<reference evidence="7 8" key="1">
    <citation type="submission" date="2019-09" db="EMBL/GenBank/DDBJ databases">
        <title>Genome sequence and assembly of Taibaiella sp.</title>
        <authorList>
            <person name="Chhetri G."/>
        </authorList>
    </citation>
    <scope>NUCLEOTIDE SEQUENCE [LARGE SCALE GENOMIC DNA]</scope>
    <source>
        <strain evidence="7 8">KVB11</strain>
    </source>
</reference>
<organism evidence="7 8">
    <name type="scientific">Taibaiella lutea</name>
    <dbReference type="NCBI Taxonomy" id="2608001"/>
    <lineage>
        <taxon>Bacteria</taxon>
        <taxon>Pseudomonadati</taxon>
        <taxon>Bacteroidota</taxon>
        <taxon>Chitinophagia</taxon>
        <taxon>Chitinophagales</taxon>
        <taxon>Chitinophagaceae</taxon>
        <taxon>Taibaiella</taxon>
    </lineage>
</organism>
<dbReference type="Proteomes" id="UP000323632">
    <property type="component" value="Unassembled WGS sequence"/>
</dbReference>
<feature type="chain" id="PRO_5024350978" evidence="4">
    <location>
        <begin position="21"/>
        <end position="441"/>
    </location>
</feature>